<evidence type="ECO:0000256" key="4">
    <source>
        <dbReference type="ARBA" id="ARBA00022695"/>
    </source>
</evidence>
<evidence type="ECO:0000256" key="7">
    <source>
        <dbReference type="ARBA" id="ARBA00023125"/>
    </source>
</evidence>
<dbReference type="NCBIfam" id="TIGR02395">
    <property type="entry name" value="rpoN_sigma"/>
    <property type="match status" value="1"/>
</dbReference>
<keyword evidence="7" id="KW-0238">DNA-binding</keyword>
<accession>A0A7V9YZN2</accession>
<evidence type="ECO:0000256" key="3">
    <source>
        <dbReference type="ARBA" id="ARBA00022679"/>
    </source>
</evidence>
<evidence type="ECO:0000256" key="1">
    <source>
        <dbReference type="ARBA" id="ARBA00008798"/>
    </source>
</evidence>
<dbReference type="PROSITE" id="PS00717">
    <property type="entry name" value="SIGMA54_1"/>
    <property type="match status" value="1"/>
</dbReference>
<dbReference type="GO" id="GO:0000428">
    <property type="term" value="C:DNA-directed RNA polymerase complex"/>
    <property type="evidence" value="ECO:0007669"/>
    <property type="project" value="UniProtKB-KW"/>
</dbReference>
<evidence type="ECO:0000259" key="10">
    <source>
        <dbReference type="Pfam" id="PF04963"/>
    </source>
</evidence>
<evidence type="ECO:0000259" key="9">
    <source>
        <dbReference type="Pfam" id="PF04552"/>
    </source>
</evidence>
<keyword evidence="4" id="KW-0548">Nucleotidyltransferase</keyword>
<name>A0A7V9YZN2_9BACL</name>
<comment type="similarity">
    <text evidence="1">Belongs to the sigma-54 factor family.</text>
</comment>
<dbReference type="Pfam" id="PF00309">
    <property type="entry name" value="Sigma54_AID"/>
    <property type="match status" value="1"/>
</dbReference>
<proteinExistence type="inferred from homology"/>
<dbReference type="PANTHER" id="PTHR32248:SF4">
    <property type="entry name" value="RNA POLYMERASE SIGMA-54 FACTOR"/>
    <property type="match status" value="1"/>
</dbReference>
<dbReference type="Pfam" id="PF04963">
    <property type="entry name" value="Sigma54_CBD"/>
    <property type="match status" value="1"/>
</dbReference>
<dbReference type="InterPro" id="IPR007046">
    <property type="entry name" value="RNA_pol_sigma_54_core-bd"/>
</dbReference>
<protein>
    <submittedName>
        <fullName evidence="11">RNA polymerase sigma-54 factor</fullName>
    </submittedName>
</protein>
<keyword evidence="2" id="KW-0240">DNA-directed RNA polymerase</keyword>
<keyword evidence="5" id="KW-0805">Transcription regulation</keyword>
<keyword evidence="8" id="KW-0804">Transcription</keyword>
<evidence type="ECO:0000256" key="5">
    <source>
        <dbReference type="ARBA" id="ARBA00023015"/>
    </source>
</evidence>
<dbReference type="Gene3D" id="1.10.10.1330">
    <property type="entry name" value="RNA polymerase sigma-54 factor, core-binding domain"/>
    <property type="match status" value="1"/>
</dbReference>
<dbReference type="InterPro" id="IPR038709">
    <property type="entry name" value="RpoN_core-bd_sf"/>
</dbReference>
<dbReference type="Pfam" id="PF04552">
    <property type="entry name" value="Sigma54_DBD"/>
    <property type="match status" value="1"/>
</dbReference>
<reference evidence="11 12" key="1">
    <citation type="submission" date="2020-07" db="EMBL/GenBank/DDBJ databases">
        <title>Genomic Encyclopedia of Type Strains, Phase IV (KMG-IV): sequencing the most valuable type-strain genomes for metagenomic binning, comparative biology and taxonomic classification.</title>
        <authorList>
            <person name="Goeker M."/>
        </authorList>
    </citation>
    <scope>NUCLEOTIDE SEQUENCE [LARGE SCALE GENOMIC DNA]</scope>
    <source>
        <strain evidence="11 12">DSM 25220</strain>
    </source>
</reference>
<dbReference type="PROSITE" id="PS00718">
    <property type="entry name" value="SIGMA54_2"/>
    <property type="match status" value="1"/>
</dbReference>
<dbReference type="Proteomes" id="UP000580891">
    <property type="component" value="Unassembled WGS sequence"/>
</dbReference>
<dbReference type="PIRSF" id="PIRSF000774">
    <property type="entry name" value="RpoN"/>
    <property type="match status" value="1"/>
</dbReference>
<keyword evidence="12" id="KW-1185">Reference proteome</keyword>
<dbReference type="PRINTS" id="PR00045">
    <property type="entry name" value="SIGMA54FCT"/>
</dbReference>
<evidence type="ECO:0000313" key="11">
    <source>
        <dbReference type="EMBL" id="MBA2871382.1"/>
    </source>
</evidence>
<evidence type="ECO:0000256" key="8">
    <source>
        <dbReference type="ARBA" id="ARBA00023163"/>
    </source>
</evidence>
<comment type="caution">
    <text evidence="11">The sequence shown here is derived from an EMBL/GenBank/DDBJ whole genome shotgun (WGS) entry which is preliminary data.</text>
</comment>
<dbReference type="PROSITE" id="PS50044">
    <property type="entry name" value="SIGMA54_3"/>
    <property type="match status" value="1"/>
</dbReference>
<dbReference type="InterPro" id="IPR000394">
    <property type="entry name" value="RNA_pol_sigma_54"/>
</dbReference>
<dbReference type="InterPro" id="IPR007634">
    <property type="entry name" value="RNA_pol_sigma_54_DNA-bd"/>
</dbReference>
<evidence type="ECO:0000256" key="2">
    <source>
        <dbReference type="ARBA" id="ARBA00022478"/>
    </source>
</evidence>
<evidence type="ECO:0000313" key="12">
    <source>
        <dbReference type="Proteomes" id="UP000580891"/>
    </source>
</evidence>
<dbReference type="GO" id="GO:0003677">
    <property type="term" value="F:DNA binding"/>
    <property type="evidence" value="ECO:0007669"/>
    <property type="project" value="UniProtKB-KW"/>
</dbReference>
<dbReference type="PANTHER" id="PTHR32248">
    <property type="entry name" value="RNA POLYMERASE SIGMA-54 FACTOR"/>
    <property type="match status" value="1"/>
</dbReference>
<keyword evidence="6" id="KW-0731">Sigma factor</keyword>
<dbReference type="GO" id="GO:0001216">
    <property type="term" value="F:DNA-binding transcription activator activity"/>
    <property type="evidence" value="ECO:0007669"/>
    <property type="project" value="InterPro"/>
</dbReference>
<dbReference type="EMBL" id="JACDUU010000003">
    <property type="protein sequence ID" value="MBA2871382.1"/>
    <property type="molecule type" value="Genomic_DNA"/>
</dbReference>
<feature type="domain" description="RNA polymerase sigma factor 54 DNA-binding" evidence="9">
    <location>
        <begin position="272"/>
        <end position="432"/>
    </location>
</feature>
<dbReference type="Gene3D" id="1.10.10.60">
    <property type="entry name" value="Homeodomain-like"/>
    <property type="match status" value="1"/>
</dbReference>
<organism evidence="11 12">
    <name type="scientific">[Anoxybacillus] calidus</name>
    <dbReference type="NCBI Taxonomy" id="575178"/>
    <lineage>
        <taxon>Bacteria</taxon>
        <taxon>Bacillati</taxon>
        <taxon>Bacillota</taxon>
        <taxon>Bacilli</taxon>
        <taxon>Bacillales</taxon>
        <taxon>Anoxybacillaceae</taxon>
        <taxon>Paranoxybacillus</taxon>
    </lineage>
</organism>
<dbReference type="GO" id="GO:0016987">
    <property type="term" value="F:sigma factor activity"/>
    <property type="evidence" value="ECO:0007669"/>
    <property type="project" value="UniProtKB-KW"/>
</dbReference>
<dbReference type="GO" id="GO:0006352">
    <property type="term" value="P:DNA-templated transcription initiation"/>
    <property type="evidence" value="ECO:0007669"/>
    <property type="project" value="InterPro"/>
</dbReference>
<evidence type="ECO:0000256" key="6">
    <source>
        <dbReference type="ARBA" id="ARBA00023082"/>
    </source>
</evidence>
<feature type="domain" description="RNA polymerase sigma factor 54 core-binding" evidence="10">
    <location>
        <begin position="71"/>
        <end position="258"/>
    </location>
</feature>
<keyword evidence="3" id="KW-0808">Transferase</keyword>
<dbReference type="AlphaFoldDB" id="A0A7V9YZN2"/>
<gene>
    <name evidence="11" type="ORF">HNQ85_001652</name>
</gene>
<sequence>MIRAELLQQQQLKLSLTKELTQAIELLQYSTLELRSFLYEQSLENPFLEIRDNPRTERYKRLHKQEKKAMLENIGASSETLASYLSMQLSMAQLSPEQRRIMNYLIHSLDGDGYLRIGESEIASHLAVTVEAVQQAIRMLQSLEPAGVGARSLQECLYLQLVRLPNRNELAERIVSHHFSMFAEKAWKTLAKQLNVDIKDIQQVADLICTLQPRPGSHYARVESHFIAPDLIVERCDEGFCVLLNDEVFPQIIWNSSYEKKISREHDEQIEQFIKEKYQQFEWLVKSLEQRKQTLVNVMNKIVEKQAECFEKGFSALKPLTMREIAEALNIHESTVSRAVKNKFVQTPYGTVELRYFFSSAISLANASEDASAAQAKAFIKQLIEKENKSAPLSDQKLAELLYEKYKIVISRRTVAKYREQLNIPSSAKRKRY</sequence>
<dbReference type="GO" id="GO:0016779">
    <property type="term" value="F:nucleotidyltransferase activity"/>
    <property type="evidence" value="ECO:0007669"/>
    <property type="project" value="UniProtKB-KW"/>
</dbReference>